<dbReference type="RefSeq" id="WP_378300371.1">
    <property type="nucleotide sequence ID" value="NZ_JBHTJA010000036.1"/>
</dbReference>
<evidence type="ECO:0000256" key="1">
    <source>
        <dbReference type="SAM" id="MobiDB-lite"/>
    </source>
</evidence>
<dbReference type="EMBL" id="JBHTJA010000036">
    <property type="protein sequence ID" value="MFD0902513.1"/>
    <property type="molecule type" value="Genomic_DNA"/>
</dbReference>
<gene>
    <name evidence="2" type="ORF">ACFQ11_19090</name>
</gene>
<name>A0ABW3EQ90_9ACTN</name>
<organism evidence="2 3">
    <name type="scientific">Actinomadura sediminis</name>
    <dbReference type="NCBI Taxonomy" id="1038904"/>
    <lineage>
        <taxon>Bacteria</taxon>
        <taxon>Bacillati</taxon>
        <taxon>Actinomycetota</taxon>
        <taxon>Actinomycetes</taxon>
        <taxon>Streptosporangiales</taxon>
        <taxon>Thermomonosporaceae</taxon>
        <taxon>Actinomadura</taxon>
    </lineage>
</organism>
<evidence type="ECO:0000313" key="3">
    <source>
        <dbReference type="Proteomes" id="UP001596972"/>
    </source>
</evidence>
<proteinExistence type="predicted"/>
<feature type="region of interest" description="Disordered" evidence="1">
    <location>
        <begin position="30"/>
        <end position="52"/>
    </location>
</feature>
<dbReference type="Proteomes" id="UP001596972">
    <property type="component" value="Unassembled WGS sequence"/>
</dbReference>
<protein>
    <recommendedName>
        <fullName evidence="4">Integrase</fullName>
    </recommendedName>
</protein>
<keyword evidence="3" id="KW-1185">Reference proteome</keyword>
<evidence type="ECO:0000313" key="2">
    <source>
        <dbReference type="EMBL" id="MFD0902513.1"/>
    </source>
</evidence>
<sequence>MGHDSVRAALIYQHRTAGGNRAIARAMDSKINSGTTDDDDDDGTAGGLALVG</sequence>
<reference evidence="3" key="1">
    <citation type="journal article" date="2019" name="Int. J. Syst. Evol. Microbiol.">
        <title>The Global Catalogue of Microorganisms (GCM) 10K type strain sequencing project: providing services to taxonomists for standard genome sequencing and annotation.</title>
        <authorList>
            <consortium name="The Broad Institute Genomics Platform"/>
            <consortium name="The Broad Institute Genome Sequencing Center for Infectious Disease"/>
            <person name="Wu L."/>
            <person name="Ma J."/>
        </authorList>
    </citation>
    <scope>NUCLEOTIDE SEQUENCE [LARGE SCALE GENOMIC DNA]</scope>
    <source>
        <strain evidence="3">JCM 31202</strain>
    </source>
</reference>
<accession>A0ABW3EQ90</accession>
<evidence type="ECO:0008006" key="4">
    <source>
        <dbReference type="Google" id="ProtNLM"/>
    </source>
</evidence>
<comment type="caution">
    <text evidence="2">The sequence shown here is derived from an EMBL/GenBank/DDBJ whole genome shotgun (WGS) entry which is preliminary data.</text>
</comment>